<keyword evidence="2" id="KW-0902">Two-component regulatory system</keyword>
<dbReference type="SMART" id="SM00862">
    <property type="entry name" value="Trans_reg_C"/>
    <property type="match status" value="1"/>
</dbReference>
<dbReference type="eggNOG" id="COG0745">
    <property type="taxonomic scope" value="Bacteria"/>
</dbReference>
<evidence type="ECO:0000313" key="10">
    <source>
        <dbReference type="EMBL" id="ABU60375.1"/>
    </source>
</evidence>
<accession>A7NS29</accession>
<dbReference type="SMART" id="SM00448">
    <property type="entry name" value="REC"/>
    <property type="match status" value="1"/>
</dbReference>
<dbReference type="RefSeq" id="WP_012122796.1">
    <property type="nucleotide sequence ID" value="NC_009767.1"/>
</dbReference>
<dbReference type="PROSITE" id="PS50110">
    <property type="entry name" value="RESPONSE_REGULATORY"/>
    <property type="match status" value="1"/>
</dbReference>
<dbReference type="Pfam" id="PF00072">
    <property type="entry name" value="Response_reg"/>
    <property type="match status" value="1"/>
</dbReference>
<evidence type="ECO:0000313" key="11">
    <source>
        <dbReference type="Proteomes" id="UP000000263"/>
    </source>
</evidence>
<dbReference type="InterPro" id="IPR039420">
    <property type="entry name" value="WalR-like"/>
</dbReference>
<dbReference type="KEGG" id="rca:Rcas_4351"/>
<feature type="domain" description="OmpR/PhoB-type" evidence="9">
    <location>
        <begin position="128"/>
        <end position="227"/>
    </location>
</feature>
<dbReference type="Gene3D" id="1.10.10.10">
    <property type="entry name" value="Winged helix-like DNA-binding domain superfamily/Winged helix DNA-binding domain"/>
    <property type="match status" value="1"/>
</dbReference>
<dbReference type="CDD" id="cd00383">
    <property type="entry name" value="trans_reg_C"/>
    <property type="match status" value="1"/>
</dbReference>
<dbReference type="InterPro" id="IPR011006">
    <property type="entry name" value="CheY-like_superfamily"/>
</dbReference>
<dbReference type="AlphaFoldDB" id="A7NS29"/>
<evidence type="ECO:0000259" key="9">
    <source>
        <dbReference type="PROSITE" id="PS51755"/>
    </source>
</evidence>
<evidence type="ECO:0000259" key="8">
    <source>
        <dbReference type="PROSITE" id="PS50110"/>
    </source>
</evidence>
<dbReference type="InterPro" id="IPR001789">
    <property type="entry name" value="Sig_transdc_resp-reg_receiver"/>
</dbReference>
<evidence type="ECO:0000256" key="6">
    <source>
        <dbReference type="PROSITE-ProRule" id="PRU00169"/>
    </source>
</evidence>
<dbReference type="GO" id="GO:0032993">
    <property type="term" value="C:protein-DNA complex"/>
    <property type="evidence" value="ECO:0007669"/>
    <property type="project" value="TreeGrafter"/>
</dbReference>
<dbReference type="OrthoDB" id="9790454at2"/>
<dbReference type="PROSITE" id="PS51755">
    <property type="entry name" value="OMPR_PHOB"/>
    <property type="match status" value="1"/>
</dbReference>
<dbReference type="Pfam" id="PF00486">
    <property type="entry name" value="Trans_reg_C"/>
    <property type="match status" value="1"/>
</dbReference>
<keyword evidence="3" id="KW-0805">Transcription regulation</keyword>
<gene>
    <name evidence="10" type="ordered locus">Rcas_4351</name>
</gene>
<feature type="domain" description="Response regulatory" evidence="8">
    <location>
        <begin position="3"/>
        <end position="116"/>
    </location>
</feature>
<dbReference type="HOGENOM" id="CLU_000445_30_4_0"/>
<keyword evidence="1 6" id="KW-0597">Phosphoprotein</keyword>
<evidence type="ECO:0000256" key="4">
    <source>
        <dbReference type="ARBA" id="ARBA00023125"/>
    </source>
</evidence>
<dbReference type="PANTHER" id="PTHR48111:SF40">
    <property type="entry name" value="PHOSPHATE REGULON TRANSCRIPTIONAL REGULATORY PROTEIN PHOB"/>
    <property type="match status" value="1"/>
</dbReference>
<organism evidence="10 11">
    <name type="scientific">Roseiflexus castenholzii (strain DSM 13941 / HLO8)</name>
    <dbReference type="NCBI Taxonomy" id="383372"/>
    <lineage>
        <taxon>Bacteria</taxon>
        <taxon>Bacillati</taxon>
        <taxon>Chloroflexota</taxon>
        <taxon>Chloroflexia</taxon>
        <taxon>Chloroflexales</taxon>
        <taxon>Roseiflexineae</taxon>
        <taxon>Roseiflexaceae</taxon>
        <taxon>Roseiflexus</taxon>
    </lineage>
</organism>
<reference evidence="10 11" key="1">
    <citation type="submission" date="2007-08" db="EMBL/GenBank/DDBJ databases">
        <title>Complete sequence of Roseiflexus castenholzii DSM 13941.</title>
        <authorList>
            <consortium name="US DOE Joint Genome Institute"/>
            <person name="Copeland A."/>
            <person name="Lucas S."/>
            <person name="Lapidus A."/>
            <person name="Barry K."/>
            <person name="Glavina del Rio T."/>
            <person name="Dalin E."/>
            <person name="Tice H."/>
            <person name="Pitluck S."/>
            <person name="Thompson L.S."/>
            <person name="Brettin T."/>
            <person name="Bruce D."/>
            <person name="Detter J.C."/>
            <person name="Han C."/>
            <person name="Tapia R."/>
            <person name="Schmutz J."/>
            <person name="Larimer F."/>
            <person name="Land M."/>
            <person name="Hauser L."/>
            <person name="Kyrpides N."/>
            <person name="Mikhailova N."/>
            <person name="Bryant D.A."/>
            <person name="Hanada S."/>
            <person name="Tsukatani Y."/>
            <person name="Richardson P."/>
        </authorList>
    </citation>
    <scope>NUCLEOTIDE SEQUENCE [LARGE SCALE GENOMIC DNA]</scope>
    <source>
        <strain evidence="11">DSM 13941 / HLO8</strain>
    </source>
</reference>
<dbReference type="Gene3D" id="3.40.50.2300">
    <property type="match status" value="1"/>
</dbReference>
<keyword evidence="4 7" id="KW-0238">DNA-binding</keyword>
<feature type="modified residue" description="4-aspartylphosphate" evidence="6">
    <location>
        <position position="52"/>
    </location>
</feature>
<name>A7NS29_ROSCS</name>
<dbReference type="PANTHER" id="PTHR48111">
    <property type="entry name" value="REGULATOR OF RPOS"/>
    <property type="match status" value="1"/>
</dbReference>
<dbReference type="STRING" id="383372.Rcas_4351"/>
<evidence type="ECO:0000256" key="1">
    <source>
        <dbReference type="ARBA" id="ARBA00022553"/>
    </source>
</evidence>
<dbReference type="GO" id="GO:0006355">
    <property type="term" value="P:regulation of DNA-templated transcription"/>
    <property type="evidence" value="ECO:0007669"/>
    <property type="project" value="InterPro"/>
</dbReference>
<evidence type="ECO:0000256" key="5">
    <source>
        <dbReference type="ARBA" id="ARBA00023163"/>
    </source>
</evidence>
<dbReference type="InterPro" id="IPR001867">
    <property type="entry name" value="OmpR/PhoB-type_DNA-bd"/>
</dbReference>
<dbReference type="Proteomes" id="UP000000263">
    <property type="component" value="Chromosome"/>
</dbReference>
<proteinExistence type="predicted"/>
<dbReference type="FunFam" id="3.40.50.2300:FF:000001">
    <property type="entry name" value="DNA-binding response regulator PhoB"/>
    <property type="match status" value="1"/>
</dbReference>
<keyword evidence="5" id="KW-0804">Transcription</keyword>
<dbReference type="FunFam" id="1.10.10.10:FF:000018">
    <property type="entry name" value="DNA-binding response regulator ResD"/>
    <property type="match status" value="1"/>
</dbReference>
<dbReference type="GO" id="GO:0005829">
    <property type="term" value="C:cytosol"/>
    <property type="evidence" value="ECO:0007669"/>
    <property type="project" value="TreeGrafter"/>
</dbReference>
<dbReference type="EMBL" id="CP000804">
    <property type="protein sequence ID" value="ABU60375.1"/>
    <property type="molecule type" value="Genomic_DNA"/>
</dbReference>
<feature type="DNA-binding region" description="OmpR/PhoB-type" evidence="7">
    <location>
        <begin position="128"/>
        <end position="227"/>
    </location>
</feature>
<keyword evidence="11" id="KW-1185">Reference proteome</keyword>
<dbReference type="Gene3D" id="6.10.250.690">
    <property type="match status" value="1"/>
</dbReference>
<dbReference type="InterPro" id="IPR036388">
    <property type="entry name" value="WH-like_DNA-bd_sf"/>
</dbReference>
<dbReference type="GO" id="GO:0000976">
    <property type="term" value="F:transcription cis-regulatory region binding"/>
    <property type="evidence" value="ECO:0007669"/>
    <property type="project" value="TreeGrafter"/>
</dbReference>
<dbReference type="SUPFAM" id="SSF52172">
    <property type="entry name" value="CheY-like"/>
    <property type="match status" value="1"/>
</dbReference>
<protein>
    <submittedName>
        <fullName evidence="10">Two component transcriptional regulator, winged helix family</fullName>
    </submittedName>
</protein>
<evidence type="ECO:0000256" key="7">
    <source>
        <dbReference type="PROSITE-ProRule" id="PRU01091"/>
    </source>
</evidence>
<evidence type="ECO:0000256" key="3">
    <source>
        <dbReference type="ARBA" id="ARBA00023015"/>
    </source>
</evidence>
<dbReference type="GO" id="GO:0000156">
    <property type="term" value="F:phosphorelay response regulator activity"/>
    <property type="evidence" value="ECO:0007669"/>
    <property type="project" value="TreeGrafter"/>
</dbReference>
<evidence type="ECO:0000256" key="2">
    <source>
        <dbReference type="ARBA" id="ARBA00023012"/>
    </source>
</evidence>
<sequence length="245" mass="27656">MTTILLVEDDSVLLETLSYNFERAGFQVTTAADGLTGLEMVRQVRPDLIILDVMLPGIDGFSVCRAVAKETAIPIVLLTALHDEAHRIAGLELGAIDYVVKPFSMGELLARVRAILRWNERQRQAPTSNVLSIGPVQLDRNSRRVWYQDREVELSQKEFDLLACLMHNAGVALSRDLLLERVWGNDFLGSNRTIDVHVRWLREKLEPDPANPVLIRTVRGIGYCFQDPSFDPLGRPSRQEHEQTS</sequence>